<feature type="compositionally biased region" description="Polar residues" evidence="5">
    <location>
        <begin position="98"/>
        <end position="109"/>
    </location>
</feature>
<feature type="domain" description="PUM-HD" evidence="6">
    <location>
        <begin position="513"/>
        <end position="855"/>
    </location>
</feature>
<evidence type="ECO:0000313" key="7">
    <source>
        <dbReference type="EMBL" id="KAJ8493098.1"/>
    </source>
</evidence>
<dbReference type="SMART" id="SM00025">
    <property type="entry name" value="Pumilio"/>
    <property type="match status" value="9"/>
</dbReference>
<feature type="repeat" description="Pumilio" evidence="4">
    <location>
        <begin position="792"/>
        <end position="832"/>
    </location>
</feature>
<dbReference type="GO" id="GO:0006417">
    <property type="term" value="P:regulation of translation"/>
    <property type="evidence" value="ECO:0007669"/>
    <property type="project" value="UniProtKB-KW"/>
</dbReference>
<evidence type="ECO:0000256" key="4">
    <source>
        <dbReference type="PROSITE-ProRule" id="PRU00317"/>
    </source>
</evidence>
<dbReference type="PANTHER" id="PTHR12537">
    <property type="entry name" value="RNA BINDING PROTEIN PUMILIO-RELATED"/>
    <property type="match status" value="1"/>
</dbReference>
<feature type="repeat" description="Pumilio" evidence="4">
    <location>
        <begin position="572"/>
        <end position="607"/>
    </location>
</feature>
<feature type="repeat" description="Pumilio" evidence="4">
    <location>
        <begin position="608"/>
        <end position="647"/>
    </location>
</feature>
<feature type="repeat" description="Pumilio" evidence="4">
    <location>
        <begin position="684"/>
        <end position="719"/>
    </location>
</feature>
<dbReference type="InterPro" id="IPR011989">
    <property type="entry name" value="ARM-like"/>
</dbReference>
<proteinExistence type="predicted"/>
<organism evidence="7 8">
    <name type="scientific">Ensete ventricosum</name>
    <name type="common">Abyssinian banana</name>
    <name type="synonym">Musa ensete</name>
    <dbReference type="NCBI Taxonomy" id="4639"/>
    <lineage>
        <taxon>Eukaryota</taxon>
        <taxon>Viridiplantae</taxon>
        <taxon>Streptophyta</taxon>
        <taxon>Embryophyta</taxon>
        <taxon>Tracheophyta</taxon>
        <taxon>Spermatophyta</taxon>
        <taxon>Magnoliopsida</taxon>
        <taxon>Liliopsida</taxon>
        <taxon>Zingiberales</taxon>
        <taxon>Musaceae</taxon>
        <taxon>Ensete</taxon>
    </lineage>
</organism>
<gene>
    <name evidence="7" type="ORF">OPV22_014819</name>
</gene>
<dbReference type="Gene3D" id="1.25.10.10">
    <property type="entry name" value="Leucine-rich Repeat Variant"/>
    <property type="match status" value="1"/>
</dbReference>
<dbReference type="InterPro" id="IPR016024">
    <property type="entry name" value="ARM-type_fold"/>
</dbReference>
<dbReference type="InterPro" id="IPR001313">
    <property type="entry name" value="Pumilio_RNA-bd_rpt"/>
</dbReference>
<feature type="repeat" description="Pumilio" evidence="4">
    <location>
        <begin position="756"/>
        <end position="791"/>
    </location>
</feature>
<feature type="compositionally biased region" description="Polar residues" evidence="5">
    <location>
        <begin position="78"/>
        <end position="89"/>
    </location>
</feature>
<evidence type="ECO:0000256" key="5">
    <source>
        <dbReference type="SAM" id="MobiDB-lite"/>
    </source>
</evidence>
<comment type="function">
    <text evidence="3">Sequence-specific RNA-binding protein that regulates translation and mRNA stability by binding the 3'-UTR of target mRNAs.</text>
</comment>
<sequence>MEAEKLDQDYDELDKLLGEIPTATIGNPYTRKHLQNGAALDFEPASVNEVKKTSTPSDLYAMSCTTLPVKDCESISADDTLSSSKSPFDQENGPGSYHGTSSTITDQNATNLPDEQSLASAFEDLGFMDKIAAVSTTPYFKCYPSSSNQALLPDGHCSENLEISSGLESAEMSMLPSSIMQNGVCAPNPASEGCSPFVTKDEPGILNRMVDGHNDARLLKLNFHDPRNQLSKSVFGECGEKRQSFPVGSASMPVNQGIHAYLLPGLSAQGFEFPPPSFQQQYYMDPPPHDYIHHHHHREQQRQQQLSQSSVVWGDMQYERNCRDNLQYLYSQQHENQHFEGQKRRISAIGPLSGNTIQPYLHMSIPHQAGQVNQYSYGNNGVTNMRYNQLDPPLLRSNLGRCHHNGLSGQFKSCSFPQEQNIASSYDLYNPIISAHGPQISERFSKQTFPEKILTRSHGVDLLQTLKSGAPGNNQLPEHADITRRVFSNDNAHSHVVHGVQSLDLDVPSNQGSSPDNLSESHDVKSSGLKYDSLNNAIGKIHMLAKDQNGCRFLQQIFNEGNQEDVDMLFLEIIDHVVEIMMDPFGNYLVQKLVDVCREEQITHIIHEISQGADKLLKISCNQHGTRVVQKILETVKSPVQFSMIVSALKPVIVLLIKNNNGSHVAQRCLDCLSPENKECLFEDAVANCIELARDRQGCCVLQKCLSGLDGEQKFRLISNLTCKARELSQDPYGNYVVQYILDQKVPWATIKILDQLEGHYRTLSVQKYSSNVVEKCLKYAGDARRVNIIRELINGPHFVQISLDPYGNYVIQSAHRECKGALQAAFREAIRPHVTALRTNHYGKKVLNTCYERSRIPLPKLHKEGLLHSVANGGGRWTWIFLVLDKTCHLKSLGVS</sequence>
<keyword evidence="8" id="KW-1185">Reference proteome</keyword>
<feature type="repeat" description="Pumilio" evidence="4">
    <location>
        <begin position="533"/>
        <end position="571"/>
    </location>
</feature>
<evidence type="ECO:0000313" key="8">
    <source>
        <dbReference type="Proteomes" id="UP001222027"/>
    </source>
</evidence>
<dbReference type="InterPro" id="IPR033712">
    <property type="entry name" value="Pumilio_RNA-bd"/>
</dbReference>
<evidence type="ECO:0000256" key="3">
    <source>
        <dbReference type="ARBA" id="ARBA00058490"/>
    </source>
</evidence>
<name>A0AAV8R448_ENSVE</name>
<dbReference type="GO" id="GO:0003729">
    <property type="term" value="F:mRNA binding"/>
    <property type="evidence" value="ECO:0007669"/>
    <property type="project" value="TreeGrafter"/>
</dbReference>
<dbReference type="PROSITE" id="PS50302">
    <property type="entry name" value="PUM"/>
    <property type="match status" value="8"/>
</dbReference>
<dbReference type="InterPro" id="IPR033133">
    <property type="entry name" value="PUM-HD"/>
</dbReference>
<evidence type="ECO:0000256" key="2">
    <source>
        <dbReference type="ARBA" id="ARBA00022845"/>
    </source>
</evidence>
<feature type="repeat" description="Pumilio" evidence="4">
    <location>
        <begin position="720"/>
        <end position="755"/>
    </location>
</feature>
<reference evidence="7 8" key="1">
    <citation type="submission" date="2022-12" db="EMBL/GenBank/DDBJ databases">
        <title>Chromosome-scale assembly of the Ensete ventricosum genome.</title>
        <authorList>
            <person name="Dussert Y."/>
            <person name="Stocks J."/>
            <person name="Wendawek A."/>
            <person name="Woldeyes F."/>
            <person name="Nichols R.A."/>
            <person name="Borrell J.S."/>
        </authorList>
    </citation>
    <scope>NUCLEOTIDE SEQUENCE [LARGE SCALE GENOMIC DNA]</scope>
    <source>
        <strain evidence="8">cv. Maze</strain>
        <tissue evidence="7">Seeds</tissue>
    </source>
</reference>
<dbReference type="AlphaFoldDB" id="A0AAV8R448"/>
<keyword evidence="2" id="KW-0810">Translation regulation</keyword>
<dbReference type="CDD" id="cd07920">
    <property type="entry name" value="Pumilio"/>
    <property type="match status" value="1"/>
</dbReference>
<accession>A0AAV8R448</accession>
<feature type="region of interest" description="Disordered" evidence="5">
    <location>
        <begin position="78"/>
        <end position="109"/>
    </location>
</feature>
<keyword evidence="1" id="KW-0677">Repeat</keyword>
<dbReference type="PANTHER" id="PTHR12537:SF147">
    <property type="entry name" value="PUMILIO HOMOLOG 12"/>
    <property type="match status" value="1"/>
</dbReference>
<dbReference type="FunFam" id="1.25.10.10:FF:000237">
    <property type="entry name" value="Pumilio homolog 9"/>
    <property type="match status" value="1"/>
</dbReference>
<comment type="caution">
    <text evidence="7">The sequence shown here is derived from an EMBL/GenBank/DDBJ whole genome shotgun (WGS) entry which is preliminary data.</text>
</comment>
<feature type="region of interest" description="Disordered" evidence="5">
    <location>
        <begin position="503"/>
        <end position="525"/>
    </location>
</feature>
<dbReference type="Proteomes" id="UP001222027">
    <property type="component" value="Unassembled WGS sequence"/>
</dbReference>
<feature type="compositionally biased region" description="Polar residues" evidence="5">
    <location>
        <begin position="508"/>
        <end position="518"/>
    </location>
</feature>
<evidence type="ECO:0000256" key="1">
    <source>
        <dbReference type="ARBA" id="ARBA00022737"/>
    </source>
</evidence>
<dbReference type="GO" id="GO:0005737">
    <property type="term" value="C:cytoplasm"/>
    <property type="evidence" value="ECO:0007669"/>
    <property type="project" value="TreeGrafter"/>
</dbReference>
<evidence type="ECO:0000259" key="6">
    <source>
        <dbReference type="PROSITE" id="PS50303"/>
    </source>
</evidence>
<feature type="repeat" description="Pumilio" evidence="4">
    <location>
        <begin position="648"/>
        <end position="683"/>
    </location>
</feature>
<dbReference type="EMBL" id="JAQQAF010000004">
    <property type="protein sequence ID" value="KAJ8493098.1"/>
    <property type="molecule type" value="Genomic_DNA"/>
</dbReference>
<dbReference type="SUPFAM" id="SSF48371">
    <property type="entry name" value="ARM repeat"/>
    <property type="match status" value="1"/>
</dbReference>
<dbReference type="Pfam" id="PF00806">
    <property type="entry name" value="PUF"/>
    <property type="match status" value="8"/>
</dbReference>
<protein>
    <recommendedName>
        <fullName evidence="6">PUM-HD domain-containing protein</fullName>
    </recommendedName>
</protein>
<dbReference type="PROSITE" id="PS50303">
    <property type="entry name" value="PUM_HD"/>
    <property type="match status" value="1"/>
</dbReference>